<keyword evidence="5" id="KW-0809">Transit peptide</keyword>
<evidence type="ECO:0000256" key="6">
    <source>
        <dbReference type="ARBA" id="ARBA00023125"/>
    </source>
</evidence>
<evidence type="ECO:0000313" key="11">
    <source>
        <dbReference type="EMBL" id="KAJ4327490.1"/>
    </source>
</evidence>
<dbReference type="OrthoDB" id="17164at2759"/>
<dbReference type="GO" id="GO:0003697">
    <property type="term" value="F:single-stranded DNA binding"/>
    <property type="evidence" value="ECO:0007669"/>
    <property type="project" value="InterPro"/>
</dbReference>
<organism evidence="11 12">
    <name type="scientific">Fusarium piperis</name>
    <dbReference type="NCBI Taxonomy" id="1435070"/>
    <lineage>
        <taxon>Eukaryota</taxon>
        <taxon>Fungi</taxon>
        <taxon>Dikarya</taxon>
        <taxon>Ascomycota</taxon>
        <taxon>Pezizomycotina</taxon>
        <taxon>Sordariomycetes</taxon>
        <taxon>Hypocreomycetidae</taxon>
        <taxon>Hypocreales</taxon>
        <taxon>Nectriaceae</taxon>
        <taxon>Fusarium</taxon>
        <taxon>Fusarium solani species complex</taxon>
    </lineage>
</organism>
<keyword evidence="9" id="KW-1135">Mitochondrion nucleoid</keyword>
<evidence type="ECO:0000256" key="7">
    <source>
        <dbReference type="ARBA" id="ARBA00023128"/>
    </source>
</evidence>
<dbReference type="Proteomes" id="UP001140502">
    <property type="component" value="Unassembled WGS sequence"/>
</dbReference>
<dbReference type="AlphaFoldDB" id="A0A9W8WJX4"/>
<dbReference type="GO" id="GO:0000262">
    <property type="term" value="C:mitochondrial chromosome"/>
    <property type="evidence" value="ECO:0007669"/>
    <property type="project" value="InterPro"/>
</dbReference>
<keyword evidence="4" id="KW-0227">DNA damage</keyword>
<comment type="subcellular location">
    <subcellularLocation>
        <location evidence="1">Mitochondrion matrix</location>
        <location evidence="1">Mitochondrion nucleoid</location>
    </subcellularLocation>
</comment>
<name>A0A9W8WJX4_9HYPO</name>
<keyword evidence="7" id="KW-0496">Mitochondrion</keyword>
<feature type="region of interest" description="Disordered" evidence="10">
    <location>
        <begin position="31"/>
        <end position="171"/>
    </location>
</feature>
<reference evidence="11" key="1">
    <citation type="submission" date="2022-10" db="EMBL/GenBank/DDBJ databases">
        <title>Tapping the CABI collections for fungal endophytes: first genome assemblies for Collariella, Neodidymelliopsis, Ascochyta clinopodiicola, Didymella pomorum, Didymosphaeria variabile, Neocosmospora piperis and Neocucurbitaria cava.</title>
        <authorList>
            <person name="Hill R."/>
        </authorList>
    </citation>
    <scope>NUCLEOTIDE SEQUENCE</scope>
    <source>
        <strain evidence="11">IMI 366586</strain>
    </source>
</reference>
<gene>
    <name evidence="11" type="ORF">N0V84_002016</name>
</gene>
<feature type="compositionally biased region" description="Low complexity" evidence="10">
    <location>
        <begin position="78"/>
        <end position="124"/>
    </location>
</feature>
<evidence type="ECO:0000256" key="8">
    <source>
        <dbReference type="ARBA" id="ARBA00023204"/>
    </source>
</evidence>
<dbReference type="GO" id="GO:0000725">
    <property type="term" value="P:recombinational repair"/>
    <property type="evidence" value="ECO:0007669"/>
    <property type="project" value="TreeGrafter"/>
</dbReference>
<dbReference type="Pfam" id="PF06420">
    <property type="entry name" value="Mgm101p"/>
    <property type="match status" value="1"/>
</dbReference>
<evidence type="ECO:0000256" key="3">
    <source>
        <dbReference type="ARBA" id="ARBA00013628"/>
    </source>
</evidence>
<evidence type="ECO:0000256" key="2">
    <source>
        <dbReference type="ARBA" id="ARBA00007053"/>
    </source>
</evidence>
<feature type="compositionally biased region" description="Polar residues" evidence="10">
    <location>
        <begin position="31"/>
        <end position="59"/>
    </location>
</feature>
<evidence type="ECO:0000256" key="5">
    <source>
        <dbReference type="ARBA" id="ARBA00022946"/>
    </source>
</evidence>
<evidence type="ECO:0000256" key="4">
    <source>
        <dbReference type="ARBA" id="ARBA00022763"/>
    </source>
</evidence>
<evidence type="ECO:0000256" key="1">
    <source>
        <dbReference type="ARBA" id="ARBA00004436"/>
    </source>
</evidence>
<sequence>MFVPRRAIFAAQRLPFARARPIAPLLRYSTEATKTAEPSATAVPSTTESGDDSSPQPDVTVQKPAEDVTQVNQEDVSTPKPATKTAVKPAVKPVPAPTYAKAKPVPRARPSSTSSRTVSSTIAAKAKTDASGPSNPYQPAPVAEQSLSDSRPPRPEPTGSPRIWDGKHTTEPQEINWEKSWFGIGSWPVTSEQNKVLSRPVNPDDVEVKPDGIVYLPEVKYRRRLNEAFGPMGWGMVNRGEVVVGTNIVTREYALIVNGRFVSQAQGVNNYFSPEGLPAAIEGCKSNALMRCCKDLGIASELWDPVFLRWFRKHYMEERWVEHVTTKKKRTFWYKKGLAEPVYPYKLV</sequence>
<dbReference type="InterPro" id="IPR009446">
    <property type="entry name" value="Mgm101"/>
</dbReference>
<dbReference type="EMBL" id="JAPEUR010000023">
    <property type="protein sequence ID" value="KAJ4327490.1"/>
    <property type="molecule type" value="Genomic_DNA"/>
</dbReference>
<protein>
    <recommendedName>
        <fullName evidence="3">Mitochondrial genome maintenance protein MGM101</fullName>
    </recommendedName>
</protein>
<keyword evidence="8" id="KW-0234">DNA repair</keyword>
<evidence type="ECO:0000256" key="9">
    <source>
        <dbReference type="ARBA" id="ARBA00023271"/>
    </source>
</evidence>
<dbReference type="PANTHER" id="PTHR31404">
    <property type="entry name" value="MITOCHONDRIAL GENOME MAINTENANCE PROTEIN MGM101"/>
    <property type="match status" value="1"/>
</dbReference>
<dbReference type="GO" id="GO:0036297">
    <property type="term" value="P:interstrand cross-link repair"/>
    <property type="evidence" value="ECO:0007669"/>
    <property type="project" value="TreeGrafter"/>
</dbReference>
<evidence type="ECO:0000256" key="10">
    <source>
        <dbReference type="SAM" id="MobiDB-lite"/>
    </source>
</evidence>
<keyword evidence="6" id="KW-0238">DNA-binding</keyword>
<comment type="caution">
    <text evidence="11">The sequence shown here is derived from an EMBL/GenBank/DDBJ whole genome shotgun (WGS) entry which is preliminary data.</text>
</comment>
<comment type="similarity">
    <text evidence="2">Belongs to the MGM101 family.</text>
</comment>
<evidence type="ECO:0000313" key="12">
    <source>
        <dbReference type="Proteomes" id="UP001140502"/>
    </source>
</evidence>
<keyword evidence="12" id="KW-1185">Reference proteome</keyword>
<proteinExistence type="inferred from homology"/>
<dbReference type="PANTHER" id="PTHR31404:SF0">
    <property type="entry name" value="MITOCHONDRIAL GENOME MAINTENANCE PROTEIN MGM101"/>
    <property type="match status" value="1"/>
</dbReference>
<accession>A0A9W8WJX4</accession>